<accession>A0A0N4XIK5</accession>
<dbReference type="WBParaSite" id="NBR_0000235701-mRNA-1">
    <property type="protein sequence ID" value="NBR_0000235701-mRNA-1"/>
    <property type="gene ID" value="NBR_0000235701"/>
</dbReference>
<gene>
    <name evidence="2" type="ORF">NBR_LOCUS2358</name>
</gene>
<reference evidence="4" key="1">
    <citation type="submission" date="2017-02" db="UniProtKB">
        <authorList>
            <consortium name="WormBaseParasite"/>
        </authorList>
    </citation>
    <scope>IDENTIFICATION</scope>
</reference>
<reference evidence="2 3" key="2">
    <citation type="submission" date="2018-11" db="EMBL/GenBank/DDBJ databases">
        <authorList>
            <consortium name="Pathogen Informatics"/>
        </authorList>
    </citation>
    <scope>NUCLEOTIDE SEQUENCE [LARGE SCALE GENOMIC DNA]</scope>
</reference>
<dbReference type="SUPFAM" id="SSF57567">
    <property type="entry name" value="Serine protease inhibitors"/>
    <property type="match status" value="1"/>
</dbReference>
<evidence type="ECO:0000256" key="1">
    <source>
        <dbReference type="ARBA" id="ARBA00022900"/>
    </source>
</evidence>
<evidence type="ECO:0000313" key="2">
    <source>
        <dbReference type="EMBL" id="VDL65947.1"/>
    </source>
</evidence>
<dbReference type="EMBL" id="UYSL01002626">
    <property type="protein sequence ID" value="VDL65947.1"/>
    <property type="molecule type" value="Genomic_DNA"/>
</dbReference>
<sequence>MCGRPACQCELGFFRDASGHCVSEQECLLCKLPVTSPPIWNNSNLTMPPYIPMFNSSFPSLNFTMLNSSMGCNYLPGNIPMGNGTNMTMCPPPPPRGRRRDF</sequence>
<dbReference type="Gene3D" id="2.10.25.10">
    <property type="entry name" value="Laminin"/>
    <property type="match status" value="1"/>
</dbReference>
<protein>
    <submittedName>
        <fullName evidence="4">EB domain-containing protein</fullName>
    </submittedName>
</protein>
<organism evidence="4">
    <name type="scientific">Nippostrongylus brasiliensis</name>
    <name type="common">Rat hookworm</name>
    <dbReference type="NCBI Taxonomy" id="27835"/>
    <lineage>
        <taxon>Eukaryota</taxon>
        <taxon>Metazoa</taxon>
        <taxon>Ecdysozoa</taxon>
        <taxon>Nematoda</taxon>
        <taxon>Chromadorea</taxon>
        <taxon>Rhabditida</taxon>
        <taxon>Rhabditina</taxon>
        <taxon>Rhabditomorpha</taxon>
        <taxon>Strongyloidea</taxon>
        <taxon>Heligmosomidae</taxon>
        <taxon>Nippostrongylus</taxon>
    </lineage>
</organism>
<dbReference type="Proteomes" id="UP000271162">
    <property type="component" value="Unassembled WGS sequence"/>
</dbReference>
<dbReference type="InterPro" id="IPR036084">
    <property type="entry name" value="Ser_inhib-like_sf"/>
</dbReference>
<dbReference type="AlphaFoldDB" id="A0A0N4XIK5"/>
<proteinExistence type="predicted"/>
<name>A0A0N4XIK5_NIPBR</name>
<keyword evidence="3" id="KW-1185">Reference proteome</keyword>
<evidence type="ECO:0000313" key="3">
    <source>
        <dbReference type="Proteomes" id="UP000271162"/>
    </source>
</evidence>
<keyword evidence="1" id="KW-0722">Serine protease inhibitor</keyword>
<evidence type="ECO:0000313" key="4">
    <source>
        <dbReference type="WBParaSite" id="NBR_0000235701-mRNA-1"/>
    </source>
</evidence>
<dbReference type="GO" id="GO:0004867">
    <property type="term" value="F:serine-type endopeptidase inhibitor activity"/>
    <property type="evidence" value="ECO:0007669"/>
    <property type="project" value="UniProtKB-KW"/>
</dbReference>
<keyword evidence="1" id="KW-0646">Protease inhibitor</keyword>